<evidence type="ECO:0000313" key="11">
    <source>
        <dbReference type="Proteomes" id="UP001642540"/>
    </source>
</evidence>
<keyword evidence="2" id="KW-0479">Metal-binding</keyword>
<dbReference type="PROSITE" id="PS00080">
    <property type="entry name" value="MULTICOPPER_OXIDASE2"/>
    <property type="match status" value="1"/>
</dbReference>
<dbReference type="InterPro" id="IPR002355">
    <property type="entry name" value="Cu_oxidase_Cu_BS"/>
</dbReference>
<dbReference type="InterPro" id="IPR011707">
    <property type="entry name" value="Cu-oxidase-like_N"/>
</dbReference>
<evidence type="ECO:0000256" key="6">
    <source>
        <dbReference type="SAM" id="SignalP"/>
    </source>
</evidence>
<evidence type="ECO:0000259" key="7">
    <source>
        <dbReference type="Pfam" id="PF00394"/>
    </source>
</evidence>
<keyword evidence="3" id="KW-0560">Oxidoreductase</keyword>
<dbReference type="Pfam" id="PF00394">
    <property type="entry name" value="Cu-oxidase"/>
    <property type="match status" value="1"/>
</dbReference>
<dbReference type="Pfam" id="PF07732">
    <property type="entry name" value="Cu-oxidase_3"/>
    <property type="match status" value="1"/>
</dbReference>
<dbReference type="SUPFAM" id="SSF49503">
    <property type="entry name" value="Cupredoxins"/>
    <property type="match status" value="3"/>
</dbReference>
<evidence type="ECO:0000256" key="3">
    <source>
        <dbReference type="ARBA" id="ARBA00023002"/>
    </source>
</evidence>
<keyword evidence="6" id="KW-0732">Signal</keyword>
<comment type="similarity">
    <text evidence="1">Belongs to the multicopper oxidase family.</text>
</comment>
<sequence>MNLLGFRIANSLPTLLFLYFIQGPVVSTKTICVELVATFSQASPDGVRKEIITINGQFPGPTIRAAKGDTLNIRVRNRLIDSSGVRHPTSVHFHGIEMKHTPWFDGPEQVAQCPIPYNNYMDYSFKLVQSGTYWYHSHHSWQYIDGFWGLLIVDNLPNEVHAYDDEFSVTLMDWAHRTGGVLSNILNSPQTDENPELGHPPLPDSALINGRGNANCTKALARNLTCEQDKASSITVFRVVPGRTYRIRVVNPSAFASFRFSIDNHKLRVIEVDGVDTVETAPVDVVTIWPAQRYSFLVTMDWNWQFNMFGGNVWIRAELVIDGPRAISVTAPYAALHYIGSIPPRRSINSFQKTNFQGLDEMPDLSEIKGSSGGGSQGRPSTTNASSSDKIPFNAPQLNNRPTLLKPFSAVKPEAQPQSPNIQSLNCRTIGFPRLTENKGANEISLNKDFFAVGSASQQNPTILDQADCKSVRTAGILSPAPQGFDEEYVLNATFRVENNFLRAYMNDVSYNSEESQIPVIFRAILNLPVPESFVPIHTPQLERVVQLVINNLNGGGHPWHLHGHTFWVMATGEEGDGPYDPSKHSWKLNLNSGLRRDTTHTPKNSWTVVRFETGNPGAWLLHCHIHWHLEIGLGAVFIEGQHELRTNYRVPNEARRVCRRNGVIIPTIRV</sequence>
<proteinExistence type="inferred from homology"/>
<dbReference type="Gene3D" id="2.60.40.420">
    <property type="entry name" value="Cupredoxins - blue copper proteins"/>
    <property type="match status" value="3"/>
</dbReference>
<organism evidence="10 11">
    <name type="scientific">Orchesella dallaii</name>
    <dbReference type="NCBI Taxonomy" id="48710"/>
    <lineage>
        <taxon>Eukaryota</taxon>
        <taxon>Metazoa</taxon>
        <taxon>Ecdysozoa</taxon>
        <taxon>Arthropoda</taxon>
        <taxon>Hexapoda</taxon>
        <taxon>Collembola</taxon>
        <taxon>Entomobryomorpha</taxon>
        <taxon>Entomobryoidea</taxon>
        <taxon>Orchesellidae</taxon>
        <taxon>Orchesellinae</taxon>
        <taxon>Orchesella</taxon>
    </lineage>
</organism>
<feature type="region of interest" description="Disordered" evidence="5">
    <location>
        <begin position="363"/>
        <end position="401"/>
    </location>
</feature>
<feature type="chain" id="PRO_5045904007" evidence="6">
    <location>
        <begin position="28"/>
        <end position="671"/>
    </location>
</feature>
<reference evidence="10 11" key="1">
    <citation type="submission" date="2024-08" db="EMBL/GenBank/DDBJ databases">
        <authorList>
            <person name="Cucini C."/>
            <person name="Frati F."/>
        </authorList>
    </citation>
    <scope>NUCLEOTIDE SEQUENCE [LARGE SCALE GENOMIC DNA]</scope>
</reference>
<keyword evidence="11" id="KW-1185">Reference proteome</keyword>
<dbReference type="EMBL" id="CAXLJM020000160">
    <property type="protein sequence ID" value="CAL8143944.1"/>
    <property type="molecule type" value="Genomic_DNA"/>
</dbReference>
<evidence type="ECO:0000256" key="4">
    <source>
        <dbReference type="ARBA" id="ARBA00023008"/>
    </source>
</evidence>
<evidence type="ECO:0000256" key="1">
    <source>
        <dbReference type="ARBA" id="ARBA00010609"/>
    </source>
</evidence>
<dbReference type="PANTHER" id="PTHR11709:SF394">
    <property type="entry name" value="FI03373P-RELATED"/>
    <property type="match status" value="1"/>
</dbReference>
<dbReference type="InterPro" id="IPR011706">
    <property type="entry name" value="Cu-oxidase_C"/>
</dbReference>
<accession>A0ABP1S6R0</accession>
<feature type="domain" description="Plastocyanin-like" evidence="7">
    <location>
        <begin position="166"/>
        <end position="339"/>
    </location>
</feature>
<gene>
    <name evidence="10" type="ORF">ODALV1_LOCUS30007</name>
</gene>
<evidence type="ECO:0000256" key="5">
    <source>
        <dbReference type="SAM" id="MobiDB-lite"/>
    </source>
</evidence>
<evidence type="ECO:0000313" key="10">
    <source>
        <dbReference type="EMBL" id="CAL8143944.1"/>
    </source>
</evidence>
<name>A0ABP1S6R0_9HEXA</name>
<evidence type="ECO:0000259" key="9">
    <source>
        <dbReference type="Pfam" id="PF07732"/>
    </source>
</evidence>
<dbReference type="InterPro" id="IPR045087">
    <property type="entry name" value="Cu-oxidase_fam"/>
</dbReference>
<dbReference type="InterPro" id="IPR033138">
    <property type="entry name" value="Cu_oxidase_CS"/>
</dbReference>
<protein>
    <submittedName>
        <fullName evidence="10">Uncharacterized protein</fullName>
    </submittedName>
</protein>
<dbReference type="InterPro" id="IPR008972">
    <property type="entry name" value="Cupredoxin"/>
</dbReference>
<dbReference type="Proteomes" id="UP001642540">
    <property type="component" value="Unassembled WGS sequence"/>
</dbReference>
<dbReference type="InterPro" id="IPR001117">
    <property type="entry name" value="Cu-oxidase_2nd"/>
</dbReference>
<keyword evidence="4" id="KW-0186">Copper</keyword>
<feature type="domain" description="Plastocyanin-like" evidence="8">
    <location>
        <begin position="536"/>
        <end position="642"/>
    </location>
</feature>
<feature type="signal peptide" evidence="6">
    <location>
        <begin position="1"/>
        <end position="27"/>
    </location>
</feature>
<dbReference type="PROSITE" id="PS00079">
    <property type="entry name" value="MULTICOPPER_OXIDASE1"/>
    <property type="match status" value="1"/>
</dbReference>
<feature type="domain" description="Plastocyanin-like" evidence="9">
    <location>
        <begin position="40"/>
        <end position="155"/>
    </location>
</feature>
<evidence type="ECO:0000259" key="8">
    <source>
        <dbReference type="Pfam" id="PF07731"/>
    </source>
</evidence>
<evidence type="ECO:0000256" key="2">
    <source>
        <dbReference type="ARBA" id="ARBA00022723"/>
    </source>
</evidence>
<feature type="compositionally biased region" description="Polar residues" evidence="5">
    <location>
        <begin position="379"/>
        <end position="389"/>
    </location>
</feature>
<comment type="caution">
    <text evidence="10">The sequence shown here is derived from an EMBL/GenBank/DDBJ whole genome shotgun (WGS) entry which is preliminary data.</text>
</comment>
<dbReference type="PANTHER" id="PTHR11709">
    <property type="entry name" value="MULTI-COPPER OXIDASE"/>
    <property type="match status" value="1"/>
</dbReference>
<dbReference type="Pfam" id="PF07731">
    <property type="entry name" value="Cu-oxidase_2"/>
    <property type="match status" value="1"/>
</dbReference>